<name>A0A7T4C2A3_AERCA</name>
<evidence type="ECO:0000256" key="1">
    <source>
        <dbReference type="ARBA" id="ARBA00006484"/>
    </source>
</evidence>
<dbReference type="PRINTS" id="PR00080">
    <property type="entry name" value="SDRFAMILY"/>
</dbReference>
<dbReference type="EC" id="1.1.1.140" evidence="4"/>
<dbReference type="Pfam" id="PF00106">
    <property type="entry name" value="adh_short"/>
    <property type="match status" value="1"/>
</dbReference>
<proteinExistence type="inferred from homology"/>
<dbReference type="InterPro" id="IPR002347">
    <property type="entry name" value="SDR_fam"/>
</dbReference>
<comment type="similarity">
    <text evidence="1 3">Belongs to the short-chain dehydrogenases/reductases (SDR) family.</text>
</comment>
<dbReference type="SUPFAM" id="SSF51735">
    <property type="entry name" value="NAD(P)-binding Rossmann-fold domains"/>
    <property type="match status" value="1"/>
</dbReference>
<dbReference type="InterPro" id="IPR020904">
    <property type="entry name" value="Sc_DH/Rdtase_CS"/>
</dbReference>
<dbReference type="PANTHER" id="PTHR43669:SF8">
    <property type="entry name" value="SHORT-CHAIN TYPE DEHYDROGENASE_REDUCTASE-RELATED"/>
    <property type="match status" value="1"/>
</dbReference>
<sequence length="259" mass="27781">MSKVALVVGGGKSLGAFLCKGLADAGYQVVVGDMDGESAKQTTSEIAEVHGGENVMAVQANATQEADVQRMIGAVDDRFGRIDLLVYNAGTATAAKIDQFPLDAWYRSLEVNLTGYFLCAREASRVMIRENKGGRIIQINSKSGKVGSKHNSGYSAAKFGGVGLTQSLALDLAEHNITVHSLMLGNLLKSPMFQTLLPQYAVKLGIPEDQVEQTYIDKVPLKRGCDFLDVLNVLKFYASDEASYCTGQSVNITGGQVMF</sequence>
<evidence type="ECO:0000256" key="3">
    <source>
        <dbReference type="RuleBase" id="RU000363"/>
    </source>
</evidence>
<dbReference type="PANTHER" id="PTHR43669">
    <property type="entry name" value="5-KETO-D-GLUCONATE 5-REDUCTASE"/>
    <property type="match status" value="1"/>
</dbReference>
<dbReference type="Gene3D" id="3.40.50.720">
    <property type="entry name" value="NAD(P)-binding Rossmann-like Domain"/>
    <property type="match status" value="1"/>
</dbReference>
<dbReference type="EMBL" id="CP065937">
    <property type="protein sequence ID" value="QQA60046.1"/>
    <property type="molecule type" value="Genomic_DNA"/>
</dbReference>
<keyword evidence="2 4" id="KW-0560">Oxidoreductase</keyword>
<gene>
    <name evidence="4" type="primary">srlD</name>
    <name evidence="4" type="ORF">JC965_17765</name>
</gene>
<dbReference type="GO" id="GO:0009010">
    <property type="term" value="F:sorbitol-6-phosphate 2-dehydrogenase activity"/>
    <property type="evidence" value="ECO:0007669"/>
    <property type="project" value="UniProtKB-EC"/>
</dbReference>
<evidence type="ECO:0000256" key="2">
    <source>
        <dbReference type="ARBA" id="ARBA00023002"/>
    </source>
</evidence>
<reference evidence="4" key="1">
    <citation type="submission" date="2020-12" db="EMBL/GenBank/DDBJ databases">
        <title>GES Beta-lactamases isolated from hospital effluents in Brazil.</title>
        <authorList>
            <person name="Conte D."/>
            <person name="Mesa D."/>
            <person name="Palmeiro J.K."/>
            <person name="Dalla-Costa L.M."/>
        </authorList>
    </citation>
    <scope>NUCLEOTIDE SEQUENCE [LARGE SCALE GENOMIC DNA]</scope>
    <source>
        <strain evidence="4">Aero21</strain>
    </source>
</reference>
<dbReference type="RefSeq" id="WP_198497391.1">
    <property type="nucleotide sequence ID" value="NZ_JAXOIB010000101.1"/>
</dbReference>
<accession>A0A7T4C2A3</accession>
<dbReference type="FunFam" id="3.40.50.720:FF:000084">
    <property type="entry name" value="Short-chain dehydrogenase reductase"/>
    <property type="match status" value="1"/>
</dbReference>
<evidence type="ECO:0000313" key="4">
    <source>
        <dbReference type="EMBL" id="QQA60046.1"/>
    </source>
</evidence>
<dbReference type="AlphaFoldDB" id="A0A7T4C2A3"/>
<dbReference type="PROSITE" id="PS00061">
    <property type="entry name" value="ADH_SHORT"/>
    <property type="match status" value="1"/>
</dbReference>
<organism evidence="4">
    <name type="scientific">Aeromonas caviae</name>
    <name type="common">Aeromonas punctata</name>
    <dbReference type="NCBI Taxonomy" id="648"/>
    <lineage>
        <taxon>Bacteria</taxon>
        <taxon>Pseudomonadati</taxon>
        <taxon>Pseudomonadota</taxon>
        <taxon>Gammaproteobacteria</taxon>
        <taxon>Aeromonadales</taxon>
        <taxon>Aeromonadaceae</taxon>
        <taxon>Aeromonas</taxon>
    </lineage>
</organism>
<dbReference type="PRINTS" id="PR00081">
    <property type="entry name" value="GDHRDH"/>
</dbReference>
<dbReference type="NCBIfam" id="NF009050">
    <property type="entry name" value="PRK12384.1"/>
    <property type="match status" value="1"/>
</dbReference>
<dbReference type="InterPro" id="IPR036291">
    <property type="entry name" value="NAD(P)-bd_dom_sf"/>
</dbReference>
<protein>
    <submittedName>
        <fullName evidence="4">Sorbitol-6-phosphate dehydrogenase</fullName>
        <ecNumber evidence="4">1.1.1.140</ecNumber>
    </submittedName>
</protein>